<evidence type="ECO:0000313" key="1">
    <source>
        <dbReference type="EMBL" id="CAG9943207.1"/>
    </source>
</evidence>
<comment type="caution">
    <text evidence="1">The sequence shown here is derived from an EMBL/GenBank/DDBJ whole genome shotgun (WGS) entry which is preliminary data.</text>
</comment>
<sequence>MDLRKNLSRLVLQTRELRNCQEIMRLAPPLLEGIVHQNRVSLVPAAPPGGIRVGGDDGRVSPQPGQPLVNLHAGVIVLRGESKVLPRPDDDAAGHVLGGEELLDHLVDVLGPGGRPDGQLEVVEAVLHELLRVGASHEVEGAALGGAVEECAVEVQDDEDATGLGEGGRWSCRLC</sequence>
<reference evidence="1" key="2">
    <citation type="submission" date="2021-10" db="EMBL/GenBank/DDBJ databases">
        <authorList>
            <person name="Piombo E."/>
        </authorList>
    </citation>
    <scope>NUCLEOTIDE SEQUENCE</scope>
</reference>
<protein>
    <submittedName>
        <fullName evidence="1">Uncharacterized protein</fullName>
    </submittedName>
</protein>
<name>A0ACA9TRH9_BIOOC</name>
<organism evidence="1 2">
    <name type="scientific">Clonostachys rosea f. rosea IK726</name>
    <dbReference type="NCBI Taxonomy" id="1349383"/>
    <lineage>
        <taxon>Eukaryota</taxon>
        <taxon>Fungi</taxon>
        <taxon>Dikarya</taxon>
        <taxon>Ascomycota</taxon>
        <taxon>Pezizomycotina</taxon>
        <taxon>Sordariomycetes</taxon>
        <taxon>Hypocreomycetidae</taxon>
        <taxon>Hypocreales</taxon>
        <taxon>Bionectriaceae</taxon>
        <taxon>Clonostachys</taxon>
    </lineage>
</organism>
<evidence type="ECO:0000313" key="2">
    <source>
        <dbReference type="Proteomes" id="UP000836387"/>
    </source>
</evidence>
<accession>A0ACA9TRH9</accession>
<reference evidence="1" key="1">
    <citation type="submission" date="2020-04" db="EMBL/GenBank/DDBJ databases">
        <authorList>
            <person name="Broberg M."/>
        </authorList>
    </citation>
    <scope>NUCLEOTIDE SEQUENCE</scope>
</reference>
<dbReference type="EMBL" id="CADEHS020000007">
    <property type="protein sequence ID" value="CAG9943207.1"/>
    <property type="molecule type" value="Genomic_DNA"/>
</dbReference>
<keyword evidence="2" id="KW-1185">Reference proteome</keyword>
<proteinExistence type="predicted"/>
<dbReference type="Proteomes" id="UP000836387">
    <property type="component" value="Unassembled WGS sequence"/>
</dbReference>
<gene>
    <name evidence="1" type="ORF">CRV2_00000362</name>
</gene>